<evidence type="ECO:0000256" key="1">
    <source>
        <dbReference type="SAM" id="Phobius"/>
    </source>
</evidence>
<gene>
    <name evidence="2" type="ORF">GYMLUDRAFT_559426</name>
</gene>
<organism evidence="2 3">
    <name type="scientific">Collybiopsis luxurians FD-317 M1</name>
    <dbReference type="NCBI Taxonomy" id="944289"/>
    <lineage>
        <taxon>Eukaryota</taxon>
        <taxon>Fungi</taxon>
        <taxon>Dikarya</taxon>
        <taxon>Basidiomycota</taxon>
        <taxon>Agaricomycotina</taxon>
        <taxon>Agaricomycetes</taxon>
        <taxon>Agaricomycetidae</taxon>
        <taxon>Agaricales</taxon>
        <taxon>Marasmiineae</taxon>
        <taxon>Omphalotaceae</taxon>
        <taxon>Collybiopsis</taxon>
        <taxon>Collybiopsis luxurians</taxon>
    </lineage>
</organism>
<evidence type="ECO:0000313" key="3">
    <source>
        <dbReference type="Proteomes" id="UP000053593"/>
    </source>
</evidence>
<proteinExistence type="predicted"/>
<evidence type="ECO:0000313" key="2">
    <source>
        <dbReference type="EMBL" id="KIK61915.1"/>
    </source>
</evidence>
<keyword evidence="3" id="KW-1185">Reference proteome</keyword>
<accession>A0A0D0BDU6</accession>
<dbReference type="AlphaFoldDB" id="A0A0D0BDU6"/>
<keyword evidence="1" id="KW-0812">Transmembrane</keyword>
<protein>
    <submittedName>
        <fullName evidence="2">Uncharacterized protein</fullName>
    </submittedName>
</protein>
<dbReference type="EMBL" id="KN834769">
    <property type="protein sequence ID" value="KIK61915.1"/>
    <property type="molecule type" value="Genomic_DNA"/>
</dbReference>
<keyword evidence="1" id="KW-1133">Transmembrane helix</keyword>
<sequence>MRVVLSLTSPVSIYVVFFNSFTVACGVHRFTVPRSIDKKVPPFLRCGTPVTPMSMTSWEPEDRSSTVALMFSRCSISSNPSPRYQDKPECEGILETGTLSLRVQGINSV</sequence>
<name>A0A0D0BDU6_9AGAR</name>
<dbReference type="HOGENOM" id="CLU_2184260_0_0_1"/>
<dbReference type="PROSITE" id="PS51257">
    <property type="entry name" value="PROKAR_LIPOPROTEIN"/>
    <property type="match status" value="1"/>
</dbReference>
<feature type="transmembrane region" description="Helical" evidence="1">
    <location>
        <begin position="12"/>
        <end position="32"/>
    </location>
</feature>
<reference evidence="2 3" key="1">
    <citation type="submission" date="2014-04" db="EMBL/GenBank/DDBJ databases">
        <title>Evolutionary Origins and Diversification of the Mycorrhizal Mutualists.</title>
        <authorList>
            <consortium name="DOE Joint Genome Institute"/>
            <consortium name="Mycorrhizal Genomics Consortium"/>
            <person name="Kohler A."/>
            <person name="Kuo A."/>
            <person name="Nagy L.G."/>
            <person name="Floudas D."/>
            <person name="Copeland A."/>
            <person name="Barry K.W."/>
            <person name="Cichocki N."/>
            <person name="Veneault-Fourrey C."/>
            <person name="LaButti K."/>
            <person name="Lindquist E.A."/>
            <person name="Lipzen A."/>
            <person name="Lundell T."/>
            <person name="Morin E."/>
            <person name="Murat C."/>
            <person name="Riley R."/>
            <person name="Ohm R."/>
            <person name="Sun H."/>
            <person name="Tunlid A."/>
            <person name="Henrissat B."/>
            <person name="Grigoriev I.V."/>
            <person name="Hibbett D.S."/>
            <person name="Martin F."/>
        </authorList>
    </citation>
    <scope>NUCLEOTIDE SEQUENCE [LARGE SCALE GENOMIC DNA]</scope>
    <source>
        <strain evidence="2 3">FD-317 M1</strain>
    </source>
</reference>
<dbReference type="Proteomes" id="UP000053593">
    <property type="component" value="Unassembled WGS sequence"/>
</dbReference>
<keyword evidence="1" id="KW-0472">Membrane</keyword>